<reference evidence="5 6" key="1">
    <citation type="journal article" date="2013" name="Curr. Biol.">
        <title>The Genome of the Foraminiferan Reticulomyxa filosa.</title>
        <authorList>
            <person name="Glockner G."/>
            <person name="Hulsmann N."/>
            <person name="Schleicher M."/>
            <person name="Noegel A.A."/>
            <person name="Eichinger L."/>
            <person name="Gallinger C."/>
            <person name="Pawlowski J."/>
            <person name="Sierra R."/>
            <person name="Euteneuer U."/>
            <person name="Pillet L."/>
            <person name="Moustafa A."/>
            <person name="Platzer M."/>
            <person name="Groth M."/>
            <person name="Szafranski K."/>
            <person name="Schliwa M."/>
        </authorList>
    </citation>
    <scope>NUCLEOTIDE SEQUENCE [LARGE SCALE GENOMIC DNA]</scope>
</reference>
<dbReference type="Pfam" id="PF00400">
    <property type="entry name" value="WD40"/>
    <property type="match status" value="2"/>
</dbReference>
<feature type="repeat" description="WD" evidence="3">
    <location>
        <begin position="104"/>
        <end position="151"/>
    </location>
</feature>
<dbReference type="PROSITE" id="PS00678">
    <property type="entry name" value="WD_REPEATS_1"/>
    <property type="match status" value="2"/>
</dbReference>
<dbReference type="Gene3D" id="2.130.10.10">
    <property type="entry name" value="YVTN repeat-like/Quinoprotein amine dehydrogenase"/>
    <property type="match status" value="1"/>
</dbReference>
<keyword evidence="6" id="KW-1185">Reference proteome</keyword>
<feature type="region of interest" description="Disordered" evidence="4">
    <location>
        <begin position="18"/>
        <end position="37"/>
    </location>
</feature>
<dbReference type="InterPro" id="IPR036322">
    <property type="entry name" value="WD40_repeat_dom_sf"/>
</dbReference>
<protein>
    <submittedName>
        <fullName evidence="5">Uncharacterized protein</fullName>
    </submittedName>
</protein>
<dbReference type="EMBL" id="ASPP01041733">
    <property type="protein sequence ID" value="ETO00174.1"/>
    <property type="molecule type" value="Genomic_DNA"/>
</dbReference>
<feature type="non-terminal residue" evidence="5">
    <location>
        <position position="158"/>
    </location>
</feature>
<evidence type="ECO:0000313" key="5">
    <source>
        <dbReference type="EMBL" id="ETO00174.1"/>
    </source>
</evidence>
<feature type="repeat" description="WD" evidence="3">
    <location>
        <begin position="60"/>
        <end position="103"/>
    </location>
</feature>
<dbReference type="SMART" id="SM00320">
    <property type="entry name" value="WD40"/>
    <property type="match status" value="2"/>
</dbReference>
<dbReference type="PROSITE" id="PS50294">
    <property type="entry name" value="WD_REPEATS_REGION"/>
    <property type="match status" value="2"/>
</dbReference>
<comment type="caution">
    <text evidence="5">The sequence shown here is derived from an EMBL/GenBank/DDBJ whole genome shotgun (WGS) entry which is preliminary data.</text>
</comment>
<dbReference type="PROSITE" id="PS50082">
    <property type="entry name" value="WD_REPEATS_2"/>
    <property type="match status" value="2"/>
</dbReference>
<dbReference type="InterPro" id="IPR019775">
    <property type="entry name" value="WD40_repeat_CS"/>
</dbReference>
<dbReference type="PANTHER" id="PTHR19848">
    <property type="entry name" value="WD40 REPEAT PROTEIN"/>
    <property type="match status" value="1"/>
</dbReference>
<dbReference type="InterPro" id="IPR001680">
    <property type="entry name" value="WD40_rpt"/>
</dbReference>
<organism evidence="5 6">
    <name type="scientific">Reticulomyxa filosa</name>
    <dbReference type="NCBI Taxonomy" id="46433"/>
    <lineage>
        <taxon>Eukaryota</taxon>
        <taxon>Sar</taxon>
        <taxon>Rhizaria</taxon>
        <taxon>Retaria</taxon>
        <taxon>Foraminifera</taxon>
        <taxon>Monothalamids</taxon>
        <taxon>Reticulomyxidae</taxon>
        <taxon>Reticulomyxa</taxon>
    </lineage>
</organism>
<dbReference type="AlphaFoldDB" id="X6LF21"/>
<sequence>MKEKQIIEQQKKFEQINENKEEQKKNIINNNSSSSPSSIINKSSTLDFELVRSFKLLNTFTGHTSIVYSIDYSTFDDCQFICSGSNDRTVRVWDVENNKQIQSFKGHSSYLRCVKFSSYYYHNHRQNVICSSSDDSTIRFWDFKHNKQLQIFNGHADG</sequence>
<feature type="compositionally biased region" description="Low complexity" evidence="4">
    <location>
        <begin position="26"/>
        <end position="37"/>
    </location>
</feature>
<evidence type="ECO:0000313" key="6">
    <source>
        <dbReference type="Proteomes" id="UP000023152"/>
    </source>
</evidence>
<keyword evidence="1 3" id="KW-0853">WD repeat</keyword>
<name>X6LF21_RETFI</name>
<evidence type="ECO:0000256" key="1">
    <source>
        <dbReference type="ARBA" id="ARBA00022574"/>
    </source>
</evidence>
<dbReference type="PANTHER" id="PTHR19848:SF8">
    <property type="entry name" value="F-BOX AND WD REPEAT DOMAIN CONTAINING 7"/>
    <property type="match status" value="1"/>
</dbReference>
<evidence type="ECO:0000256" key="3">
    <source>
        <dbReference type="PROSITE-ProRule" id="PRU00221"/>
    </source>
</evidence>
<dbReference type="Proteomes" id="UP000023152">
    <property type="component" value="Unassembled WGS sequence"/>
</dbReference>
<proteinExistence type="predicted"/>
<dbReference type="InterPro" id="IPR015943">
    <property type="entry name" value="WD40/YVTN_repeat-like_dom_sf"/>
</dbReference>
<dbReference type="OrthoDB" id="63070at2759"/>
<keyword evidence="2" id="KW-0677">Repeat</keyword>
<evidence type="ECO:0000256" key="2">
    <source>
        <dbReference type="ARBA" id="ARBA00022737"/>
    </source>
</evidence>
<evidence type="ECO:0000256" key="4">
    <source>
        <dbReference type="SAM" id="MobiDB-lite"/>
    </source>
</evidence>
<gene>
    <name evidence="5" type="ORF">RFI_37276</name>
</gene>
<dbReference type="SUPFAM" id="SSF50978">
    <property type="entry name" value="WD40 repeat-like"/>
    <property type="match status" value="1"/>
</dbReference>
<accession>X6LF21</accession>